<evidence type="ECO:0000256" key="14">
    <source>
        <dbReference type="SAM" id="Phobius"/>
    </source>
</evidence>
<evidence type="ECO:0000256" key="3">
    <source>
        <dbReference type="ARBA" id="ARBA00012438"/>
    </source>
</evidence>
<evidence type="ECO:0000256" key="10">
    <source>
        <dbReference type="ARBA" id="ARBA00022840"/>
    </source>
</evidence>
<dbReference type="CDD" id="cd00075">
    <property type="entry name" value="HATPase"/>
    <property type="match status" value="1"/>
</dbReference>
<dbReference type="PROSITE" id="PS50885">
    <property type="entry name" value="HAMP"/>
    <property type="match status" value="1"/>
</dbReference>
<evidence type="ECO:0000256" key="5">
    <source>
        <dbReference type="ARBA" id="ARBA00022553"/>
    </source>
</evidence>
<dbReference type="SUPFAM" id="SSF158472">
    <property type="entry name" value="HAMP domain-like"/>
    <property type="match status" value="1"/>
</dbReference>
<evidence type="ECO:0000256" key="13">
    <source>
        <dbReference type="ARBA" id="ARBA00023136"/>
    </source>
</evidence>
<dbReference type="GO" id="GO:0000155">
    <property type="term" value="F:phosphorelay sensor kinase activity"/>
    <property type="evidence" value="ECO:0007669"/>
    <property type="project" value="InterPro"/>
</dbReference>
<proteinExistence type="predicted"/>
<comment type="subcellular location">
    <subcellularLocation>
        <location evidence="2">Cell membrane</location>
        <topology evidence="2">Multi-pass membrane protein</topology>
    </subcellularLocation>
</comment>
<feature type="transmembrane region" description="Helical" evidence="14">
    <location>
        <begin position="20"/>
        <end position="45"/>
    </location>
</feature>
<sequence length="432" mass="47623">MPKHRKNPFRAGSLKVEILLHLIFCFFAAALVFGLLALVFSHIIMPWSETRFLEKGAQRAVREFQEFVTAGGIDSGDSEAIETWDGASGQYLILPVGELHRGRTTGPETVSGGRSRSKPELARHFAAVTFADGEARVMILHTGVFALRNLGLIISLILSFLVFILLFYIPIKRRINYIVEVDRGVSLMESGGLNHRVPVKGRDELGHLAESINAMAGTIGERIAAEERAAAANRELVGELSHDIRTPLTVILGFIPLLKKNGDLPDEHREYLGIMESKAEAMRQRTEELLDYATLSSGQQQPEMTDLDPRALLDQFAAELACLGDLRRSGSLPEGLKLRGDSRLLSRVFDNLLANLRNHADLSEPVELTVTYEDGRLALEVTNVLKPRPSAGGKSLGLKISAFIMELHGGRVETVTETGRFRTRVVFPVVEG</sequence>
<dbReference type="PROSITE" id="PS50109">
    <property type="entry name" value="HIS_KIN"/>
    <property type="match status" value="1"/>
</dbReference>
<dbReference type="Pfam" id="PF00512">
    <property type="entry name" value="HisKA"/>
    <property type="match status" value="1"/>
</dbReference>
<name>A0A7T7XK38_9SPIR</name>
<keyword evidence="7 14" id="KW-0812">Transmembrane</keyword>
<dbReference type="Gene3D" id="1.10.287.130">
    <property type="match status" value="1"/>
</dbReference>
<evidence type="ECO:0000256" key="4">
    <source>
        <dbReference type="ARBA" id="ARBA00022475"/>
    </source>
</evidence>
<dbReference type="SMART" id="SM00304">
    <property type="entry name" value="HAMP"/>
    <property type="match status" value="1"/>
</dbReference>
<dbReference type="EC" id="2.7.13.3" evidence="3"/>
<keyword evidence="4" id="KW-1003">Cell membrane</keyword>
<keyword evidence="10" id="KW-0067">ATP-binding</keyword>
<dbReference type="Pfam" id="PF00672">
    <property type="entry name" value="HAMP"/>
    <property type="match status" value="1"/>
</dbReference>
<accession>A0A7T7XK38</accession>
<keyword evidence="12" id="KW-0902">Two-component regulatory system</keyword>
<evidence type="ECO:0000313" key="18">
    <source>
        <dbReference type="Proteomes" id="UP000595917"/>
    </source>
</evidence>
<evidence type="ECO:0000256" key="12">
    <source>
        <dbReference type="ARBA" id="ARBA00023012"/>
    </source>
</evidence>
<comment type="catalytic activity">
    <reaction evidence="1">
        <text>ATP + protein L-histidine = ADP + protein N-phospho-L-histidine.</text>
        <dbReference type="EC" id="2.7.13.3"/>
    </reaction>
</comment>
<keyword evidence="13 14" id="KW-0472">Membrane</keyword>
<evidence type="ECO:0000256" key="9">
    <source>
        <dbReference type="ARBA" id="ARBA00022777"/>
    </source>
</evidence>
<feature type="domain" description="Histidine kinase" evidence="15">
    <location>
        <begin position="239"/>
        <end position="431"/>
    </location>
</feature>
<keyword evidence="18" id="KW-1185">Reference proteome</keyword>
<evidence type="ECO:0000256" key="11">
    <source>
        <dbReference type="ARBA" id="ARBA00022989"/>
    </source>
</evidence>
<dbReference type="CDD" id="cd06225">
    <property type="entry name" value="HAMP"/>
    <property type="match status" value="1"/>
</dbReference>
<dbReference type="RefSeq" id="WP_215625181.1">
    <property type="nucleotide sequence ID" value="NZ_CP067089.2"/>
</dbReference>
<dbReference type="InterPro" id="IPR036097">
    <property type="entry name" value="HisK_dim/P_sf"/>
</dbReference>
<dbReference type="PANTHER" id="PTHR45528">
    <property type="entry name" value="SENSOR HISTIDINE KINASE CPXA"/>
    <property type="match status" value="1"/>
</dbReference>
<reference evidence="17" key="1">
    <citation type="submission" date="2021-01" db="EMBL/GenBank/DDBJ databases">
        <title>Description of Breznakiella homolactica.</title>
        <authorList>
            <person name="Song Y."/>
            <person name="Brune A."/>
        </authorList>
    </citation>
    <scope>NUCLEOTIDE SEQUENCE</scope>
    <source>
        <strain evidence="17">RmG30</strain>
    </source>
</reference>
<dbReference type="InterPro" id="IPR036890">
    <property type="entry name" value="HATPase_C_sf"/>
</dbReference>
<feature type="domain" description="HAMP" evidence="16">
    <location>
        <begin position="172"/>
        <end position="224"/>
    </location>
</feature>
<evidence type="ECO:0000256" key="7">
    <source>
        <dbReference type="ARBA" id="ARBA00022692"/>
    </source>
</evidence>
<organism evidence="17 18">
    <name type="scientific">Breznakiella homolactica</name>
    <dbReference type="NCBI Taxonomy" id="2798577"/>
    <lineage>
        <taxon>Bacteria</taxon>
        <taxon>Pseudomonadati</taxon>
        <taxon>Spirochaetota</taxon>
        <taxon>Spirochaetia</taxon>
        <taxon>Spirochaetales</taxon>
        <taxon>Breznakiellaceae</taxon>
        <taxon>Breznakiella</taxon>
    </lineage>
</organism>
<dbReference type="GO" id="GO:0005886">
    <property type="term" value="C:plasma membrane"/>
    <property type="evidence" value="ECO:0007669"/>
    <property type="project" value="UniProtKB-SubCell"/>
</dbReference>
<dbReference type="InterPro" id="IPR003660">
    <property type="entry name" value="HAMP_dom"/>
</dbReference>
<keyword evidence="6" id="KW-0808">Transferase</keyword>
<dbReference type="EMBL" id="CP067089">
    <property type="protein sequence ID" value="QQO07875.1"/>
    <property type="molecule type" value="Genomic_DNA"/>
</dbReference>
<evidence type="ECO:0000256" key="8">
    <source>
        <dbReference type="ARBA" id="ARBA00022741"/>
    </source>
</evidence>
<dbReference type="SUPFAM" id="SSF55874">
    <property type="entry name" value="ATPase domain of HSP90 chaperone/DNA topoisomerase II/histidine kinase"/>
    <property type="match status" value="1"/>
</dbReference>
<evidence type="ECO:0000256" key="1">
    <source>
        <dbReference type="ARBA" id="ARBA00000085"/>
    </source>
</evidence>
<evidence type="ECO:0000256" key="2">
    <source>
        <dbReference type="ARBA" id="ARBA00004651"/>
    </source>
</evidence>
<keyword evidence="5" id="KW-0597">Phosphoprotein</keyword>
<keyword evidence="11 14" id="KW-1133">Transmembrane helix</keyword>
<dbReference type="PANTHER" id="PTHR45528:SF1">
    <property type="entry name" value="SENSOR HISTIDINE KINASE CPXA"/>
    <property type="match status" value="1"/>
</dbReference>
<dbReference type="InterPro" id="IPR005467">
    <property type="entry name" value="His_kinase_dom"/>
</dbReference>
<gene>
    <name evidence="17" type="ORF">JFL75_13100</name>
</gene>
<feature type="transmembrane region" description="Helical" evidence="14">
    <location>
        <begin position="150"/>
        <end position="169"/>
    </location>
</feature>
<dbReference type="AlphaFoldDB" id="A0A7T7XK38"/>
<evidence type="ECO:0000256" key="6">
    <source>
        <dbReference type="ARBA" id="ARBA00022679"/>
    </source>
</evidence>
<dbReference type="SMART" id="SM00388">
    <property type="entry name" value="HisKA"/>
    <property type="match status" value="1"/>
</dbReference>
<dbReference type="InterPro" id="IPR003661">
    <property type="entry name" value="HisK_dim/P_dom"/>
</dbReference>
<keyword evidence="9 17" id="KW-0418">Kinase</keyword>
<protein>
    <recommendedName>
        <fullName evidence="3">histidine kinase</fullName>
        <ecNumber evidence="3">2.7.13.3</ecNumber>
    </recommendedName>
</protein>
<dbReference type="Proteomes" id="UP000595917">
    <property type="component" value="Chromosome"/>
</dbReference>
<evidence type="ECO:0000259" key="16">
    <source>
        <dbReference type="PROSITE" id="PS50885"/>
    </source>
</evidence>
<keyword evidence="8" id="KW-0547">Nucleotide-binding</keyword>
<dbReference type="SUPFAM" id="SSF47384">
    <property type="entry name" value="Homodimeric domain of signal transducing histidine kinase"/>
    <property type="match status" value="1"/>
</dbReference>
<dbReference type="Gene3D" id="6.10.340.10">
    <property type="match status" value="1"/>
</dbReference>
<evidence type="ECO:0000313" key="17">
    <source>
        <dbReference type="EMBL" id="QQO07875.1"/>
    </source>
</evidence>
<dbReference type="Gene3D" id="3.30.565.10">
    <property type="entry name" value="Histidine kinase-like ATPase, C-terminal domain"/>
    <property type="match status" value="1"/>
</dbReference>
<dbReference type="CDD" id="cd00082">
    <property type="entry name" value="HisKA"/>
    <property type="match status" value="1"/>
</dbReference>
<dbReference type="GO" id="GO:0005524">
    <property type="term" value="F:ATP binding"/>
    <property type="evidence" value="ECO:0007669"/>
    <property type="project" value="UniProtKB-KW"/>
</dbReference>
<evidence type="ECO:0000259" key="15">
    <source>
        <dbReference type="PROSITE" id="PS50109"/>
    </source>
</evidence>
<dbReference type="KEGG" id="bhc:JFL75_13100"/>
<dbReference type="InterPro" id="IPR050398">
    <property type="entry name" value="HssS/ArlS-like"/>
</dbReference>